<evidence type="ECO:0000313" key="13">
    <source>
        <dbReference type="Proteomes" id="UP000006637"/>
    </source>
</evidence>
<comment type="function">
    <text evidence="6">Catalyzes the glycosylation of 4,4'-diaponeurosporenoate, i.e. the esterification of glucose at the C1'' position with the carboxyl group of 4,4'-diaponeurosporenic acid, to form glycosyl-4,4'-diaponeurosporenoate. This is a step in the biosynthesis of staphyloxanthin, an orange pigment present in most staphylococci strains.</text>
</comment>
<dbReference type="PANTHER" id="PTHR43646:SF2">
    <property type="entry name" value="GLYCOSYLTRANSFERASE 2-LIKE DOMAIN-CONTAINING PROTEIN"/>
    <property type="match status" value="1"/>
</dbReference>
<comment type="similarity">
    <text evidence="8">Belongs to the glycosyltransferase 2 family. CrtQ subfamily.</text>
</comment>
<feature type="compositionally biased region" description="Pro residues" evidence="10">
    <location>
        <begin position="512"/>
        <end position="522"/>
    </location>
</feature>
<evidence type="ECO:0000256" key="3">
    <source>
        <dbReference type="ARBA" id="ARBA00022676"/>
    </source>
</evidence>
<dbReference type="RefSeq" id="WP_011564324.1">
    <property type="nucleotide sequence ID" value="NC_008148.1"/>
</dbReference>
<keyword evidence="5" id="KW-0472">Membrane</keyword>
<comment type="subcellular location">
    <subcellularLocation>
        <location evidence="1">Cell membrane</location>
    </subcellularLocation>
</comment>
<gene>
    <name evidence="12" type="ordered locus">Rxyl_1343</name>
</gene>
<dbReference type="Pfam" id="PF00535">
    <property type="entry name" value="Glycos_transf_2"/>
    <property type="match status" value="1"/>
</dbReference>
<dbReference type="AlphaFoldDB" id="Q1AWC1"/>
<evidence type="ECO:0000313" key="12">
    <source>
        <dbReference type="EMBL" id="ABG04307.1"/>
    </source>
</evidence>
<keyword evidence="4 12" id="KW-0808">Transferase</keyword>
<dbReference type="OrthoDB" id="9777873at2"/>
<evidence type="ECO:0000256" key="8">
    <source>
        <dbReference type="ARBA" id="ARBA00038120"/>
    </source>
</evidence>
<keyword evidence="3" id="KW-0328">Glycosyltransferase</keyword>
<dbReference type="eggNOG" id="COG1215">
    <property type="taxonomic scope" value="Bacteria"/>
</dbReference>
<dbReference type="EMBL" id="CP000386">
    <property type="protein sequence ID" value="ABG04307.1"/>
    <property type="molecule type" value="Genomic_DNA"/>
</dbReference>
<dbReference type="SUPFAM" id="SSF53448">
    <property type="entry name" value="Nucleotide-diphospho-sugar transferases"/>
    <property type="match status" value="2"/>
</dbReference>
<evidence type="ECO:0000256" key="10">
    <source>
        <dbReference type="SAM" id="MobiDB-lite"/>
    </source>
</evidence>
<accession>Q1AWC1</accession>
<evidence type="ECO:0000256" key="7">
    <source>
        <dbReference type="ARBA" id="ARBA00037904"/>
    </source>
</evidence>
<proteinExistence type="inferred from homology"/>
<dbReference type="Proteomes" id="UP000006637">
    <property type="component" value="Chromosome"/>
</dbReference>
<evidence type="ECO:0000256" key="9">
    <source>
        <dbReference type="ARBA" id="ARBA00040345"/>
    </source>
</evidence>
<evidence type="ECO:0000256" key="6">
    <source>
        <dbReference type="ARBA" id="ARBA00037281"/>
    </source>
</evidence>
<keyword evidence="2" id="KW-1003">Cell membrane</keyword>
<evidence type="ECO:0000256" key="2">
    <source>
        <dbReference type="ARBA" id="ARBA00022475"/>
    </source>
</evidence>
<keyword evidence="13" id="KW-1185">Reference proteome</keyword>
<dbReference type="InterPro" id="IPR029044">
    <property type="entry name" value="Nucleotide-diphossugar_trans"/>
</dbReference>
<feature type="region of interest" description="Disordered" evidence="10">
    <location>
        <begin position="471"/>
        <end position="522"/>
    </location>
</feature>
<dbReference type="PANTHER" id="PTHR43646">
    <property type="entry name" value="GLYCOSYLTRANSFERASE"/>
    <property type="match status" value="1"/>
</dbReference>
<name>Q1AWC1_RUBXD</name>
<dbReference type="KEGG" id="rxy:Rxyl_1343"/>
<evidence type="ECO:0000256" key="5">
    <source>
        <dbReference type="ARBA" id="ARBA00023136"/>
    </source>
</evidence>
<dbReference type="Gene3D" id="3.90.550.10">
    <property type="entry name" value="Spore Coat Polysaccharide Biosynthesis Protein SpsA, Chain A"/>
    <property type="match status" value="2"/>
</dbReference>
<dbReference type="InterPro" id="IPR001173">
    <property type="entry name" value="Glyco_trans_2-like"/>
</dbReference>
<evidence type="ECO:0000256" key="4">
    <source>
        <dbReference type="ARBA" id="ARBA00022679"/>
    </source>
</evidence>
<sequence length="522" mass="53625">MSLPAPHPALRVCVVVPARNEEDGIGACLHALARQRGVRPEEYEVLLVLDACTDATAERALAAAAEHPRLRLHLLRGPGRGAGHARRVGMEAACRRLLRVGRPGGLISSTDADTVVAGDWIAAQLAAAAGGARAIGGRIELGEGSGDLPAGVARWREEHGSPGLRGRFSGASMALTAEAYRQVGGLAPRAALEDEHLERLLVQRGISIALPEGVRVRTSARTAGRAPRGLARDLALASWFERNTYGASEAAGAPAGRSTGAVLYSARGAAHAAAAAAELLEAGLARWATPVGPDGPEDTPEGFGPVRGFGDALWRGLAATPGETLVFLDAEAAGARERARALLSPLAARSGLRLACGFRDPGAGRPAPVAVRSLLNLYLPEAAGFVDPNPSEFAARRALLEELPFPAGPGVGAGLLVDAVRREGVEAVAQVRLRGAPGSSEDPEETAYAALAAALFRLGAGDPEELSPGQLFRASPEGLRRSGVAVEERPPLRRAGGGRGLPAAGRSGGRRAPPPCSAGSPP</sequence>
<dbReference type="CAZy" id="GT2">
    <property type="family name" value="Glycosyltransferase Family 2"/>
</dbReference>
<dbReference type="STRING" id="266117.Rxyl_1343"/>
<dbReference type="GO" id="GO:0005886">
    <property type="term" value="C:plasma membrane"/>
    <property type="evidence" value="ECO:0007669"/>
    <property type="project" value="UniProtKB-SubCell"/>
</dbReference>
<reference evidence="12 13" key="1">
    <citation type="submission" date="2006-06" db="EMBL/GenBank/DDBJ databases">
        <title>Complete sequence of Rubrobacter xylanophilus DSM 9941.</title>
        <authorList>
            <consortium name="US DOE Joint Genome Institute"/>
            <person name="Copeland A."/>
            <person name="Lucas S."/>
            <person name="Lapidus A."/>
            <person name="Barry K."/>
            <person name="Detter J.C."/>
            <person name="Glavina del Rio T."/>
            <person name="Hammon N."/>
            <person name="Israni S."/>
            <person name="Dalin E."/>
            <person name="Tice H."/>
            <person name="Pitluck S."/>
            <person name="Munk A.C."/>
            <person name="Brettin T."/>
            <person name="Bruce D."/>
            <person name="Han C."/>
            <person name="Tapia R."/>
            <person name="Gilna P."/>
            <person name="Schmutz J."/>
            <person name="Larimer F."/>
            <person name="Land M."/>
            <person name="Hauser L."/>
            <person name="Kyrpides N."/>
            <person name="Lykidis A."/>
            <person name="da Costa M.S."/>
            <person name="Rainey F.A."/>
            <person name="Empadinhas N."/>
            <person name="Jolivet E."/>
            <person name="Battista J.R."/>
            <person name="Richardson P."/>
        </authorList>
    </citation>
    <scope>NUCLEOTIDE SEQUENCE [LARGE SCALE GENOMIC DNA]</scope>
    <source>
        <strain evidence="13">DSM 9941 / NBRC 16129 / PRD-1</strain>
    </source>
</reference>
<evidence type="ECO:0000256" key="1">
    <source>
        <dbReference type="ARBA" id="ARBA00004236"/>
    </source>
</evidence>
<dbReference type="GO" id="GO:0016757">
    <property type="term" value="F:glycosyltransferase activity"/>
    <property type="evidence" value="ECO:0007669"/>
    <property type="project" value="UniProtKB-KW"/>
</dbReference>
<evidence type="ECO:0000259" key="11">
    <source>
        <dbReference type="Pfam" id="PF00535"/>
    </source>
</evidence>
<feature type="domain" description="Glycosyltransferase 2-like" evidence="11">
    <location>
        <begin position="13"/>
        <end position="141"/>
    </location>
</feature>
<organism evidence="12 13">
    <name type="scientific">Rubrobacter xylanophilus (strain DSM 9941 / JCM 11954 / NBRC 16129 / PRD-1)</name>
    <dbReference type="NCBI Taxonomy" id="266117"/>
    <lineage>
        <taxon>Bacteria</taxon>
        <taxon>Bacillati</taxon>
        <taxon>Actinomycetota</taxon>
        <taxon>Rubrobacteria</taxon>
        <taxon>Rubrobacterales</taxon>
        <taxon>Rubrobacteraceae</taxon>
        <taxon>Rubrobacter</taxon>
    </lineage>
</organism>
<dbReference type="HOGENOM" id="CLU_521645_0_0_11"/>
<comment type="pathway">
    <text evidence="7">Carotenoid biosynthesis; staphyloxanthin biosynthesis; staphyloxanthin from farnesyl diphosphate: step 4/5.</text>
</comment>
<protein>
    <recommendedName>
        <fullName evidence="9">4,4'-diaponeurosporenoate glycosyltransferase</fullName>
    </recommendedName>
</protein>